<keyword evidence="2" id="KW-1133">Transmembrane helix</keyword>
<dbReference type="Proteomes" id="UP000004621">
    <property type="component" value="Unassembled WGS sequence"/>
</dbReference>
<keyword evidence="2" id="KW-0812">Transmembrane</keyword>
<dbReference type="RefSeq" id="WP_004519588.1">
    <property type="nucleotide sequence ID" value="NZ_ACEO02000003.1"/>
</dbReference>
<accession>A0A9W5IRQ3</accession>
<dbReference type="EMBL" id="ACEO02000003">
    <property type="protein sequence ID" value="EFC52557.1"/>
    <property type="molecule type" value="Genomic_DNA"/>
</dbReference>
<dbReference type="Pfam" id="PF05545">
    <property type="entry name" value="FixQ"/>
    <property type="match status" value="1"/>
</dbReference>
<sequence length="65" mass="7669">MDANWARSLFTVWVFISFILVLYIVFNRRNKKNYDDAASSIFDNDERRPSEKDDQAQSVRDHGAK</sequence>
<comment type="caution">
    <text evidence="3">The sequence shown here is derived from an EMBL/GenBank/DDBJ whole genome shotgun (WGS) entry which is preliminary data.</text>
</comment>
<feature type="compositionally biased region" description="Basic and acidic residues" evidence="1">
    <location>
        <begin position="44"/>
        <end position="65"/>
    </location>
</feature>
<dbReference type="AlphaFoldDB" id="A0A9W5IRQ3"/>
<evidence type="ECO:0000256" key="1">
    <source>
        <dbReference type="SAM" id="MobiDB-lite"/>
    </source>
</evidence>
<protein>
    <submittedName>
        <fullName evidence="3">Uncharacterized protein</fullName>
    </submittedName>
</protein>
<name>A0A9W5IRQ3_NEISU</name>
<evidence type="ECO:0000256" key="2">
    <source>
        <dbReference type="SAM" id="Phobius"/>
    </source>
</evidence>
<reference evidence="3 4" key="1">
    <citation type="submission" date="2010-01" db="EMBL/GenBank/DDBJ databases">
        <authorList>
            <person name="Weinstock G."/>
            <person name="Sodergren E."/>
            <person name="Clifton S."/>
            <person name="Fulton L."/>
            <person name="Fulton B."/>
            <person name="Courtney L."/>
            <person name="Fronick C."/>
            <person name="Harrison M."/>
            <person name="Strong C."/>
            <person name="Farmer C."/>
            <person name="Delahaunty K."/>
            <person name="Markovic C."/>
            <person name="Hall O."/>
            <person name="Minx P."/>
            <person name="Tomlinson C."/>
            <person name="Mitreva M."/>
            <person name="Nelson J."/>
            <person name="Hou S."/>
            <person name="Wollam A."/>
            <person name="Pepin K.H."/>
            <person name="Johnson M."/>
            <person name="Bhonagiri V."/>
            <person name="Nash W.E."/>
            <person name="Warren W."/>
            <person name="Chinwalla A."/>
            <person name="Mardis E.R."/>
            <person name="Wilson R.K."/>
        </authorList>
    </citation>
    <scope>NUCLEOTIDE SEQUENCE [LARGE SCALE GENOMIC DNA]</scope>
    <source>
        <strain evidence="3 4">NJ9703</strain>
    </source>
</reference>
<evidence type="ECO:0000313" key="3">
    <source>
        <dbReference type="EMBL" id="EFC52557.1"/>
    </source>
</evidence>
<organism evidence="3 4">
    <name type="scientific">Neisseria subflava NJ9703</name>
    <dbReference type="NCBI Taxonomy" id="546268"/>
    <lineage>
        <taxon>Bacteria</taxon>
        <taxon>Pseudomonadati</taxon>
        <taxon>Pseudomonadota</taxon>
        <taxon>Betaproteobacteria</taxon>
        <taxon>Neisseriales</taxon>
        <taxon>Neisseriaceae</taxon>
        <taxon>Neisseria</taxon>
    </lineage>
</organism>
<feature type="transmembrane region" description="Helical" evidence="2">
    <location>
        <begin position="6"/>
        <end position="26"/>
    </location>
</feature>
<keyword evidence="2" id="KW-0472">Membrane</keyword>
<dbReference type="InterPro" id="IPR008621">
    <property type="entry name" value="Cbb3-typ_cyt_oxidase_comp"/>
</dbReference>
<proteinExistence type="predicted"/>
<evidence type="ECO:0000313" key="4">
    <source>
        <dbReference type="Proteomes" id="UP000004621"/>
    </source>
</evidence>
<feature type="region of interest" description="Disordered" evidence="1">
    <location>
        <begin position="43"/>
        <end position="65"/>
    </location>
</feature>
<gene>
    <name evidence="3" type="ORF">NEISUBOT_03911</name>
</gene>